<feature type="transmembrane region" description="Helical" evidence="7">
    <location>
        <begin position="200"/>
        <end position="225"/>
    </location>
</feature>
<comment type="similarity">
    <text evidence="7">Belongs to the binding-protein-dependent transport system permease family.</text>
</comment>
<dbReference type="Pfam" id="PF00528">
    <property type="entry name" value="BPD_transp_1"/>
    <property type="match status" value="1"/>
</dbReference>
<dbReference type="Gene3D" id="1.10.3720.10">
    <property type="entry name" value="MetI-like"/>
    <property type="match status" value="1"/>
</dbReference>
<evidence type="ECO:0000256" key="4">
    <source>
        <dbReference type="ARBA" id="ARBA00022692"/>
    </source>
</evidence>
<dbReference type="RefSeq" id="WP_203662220.1">
    <property type="nucleotide sequence ID" value="NZ_BAAAZM010000030.1"/>
</dbReference>
<feature type="transmembrane region" description="Helical" evidence="7">
    <location>
        <begin position="94"/>
        <end position="116"/>
    </location>
</feature>
<keyword evidence="2 7" id="KW-0813">Transport</keyword>
<comment type="subcellular location">
    <subcellularLocation>
        <location evidence="1 7">Cell membrane</location>
        <topology evidence="1 7">Multi-pass membrane protein</topology>
    </subcellularLocation>
</comment>
<protein>
    <submittedName>
        <fullName evidence="9">Sugar ABC transporter permease</fullName>
    </submittedName>
</protein>
<feature type="transmembrane region" description="Helical" evidence="7">
    <location>
        <begin position="26"/>
        <end position="48"/>
    </location>
</feature>
<gene>
    <name evidence="9" type="ORF">Aru02nite_52860</name>
</gene>
<keyword evidence="5 7" id="KW-1133">Transmembrane helix</keyword>
<evidence type="ECO:0000313" key="10">
    <source>
        <dbReference type="Proteomes" id="UP000612808"/>
    </source>
</evidence>
<evidence type="ECO:0000313" key="9">
    <source>
        <dbReference type="EMBL" id="GID14397.1"/>
    </source>
</evidence>
<keyword evidence="4 7" id="KW-0812">Transmembrane</keyword>
<accession>A0A8J3JDD1</accession>
<sequence>MATLTATRPETRSSGTGVGIRNRHRYFTAFCVSVLVVFAAVWLVPLLWAVDTSIRPEGEVTTDPTAWFTSHPTLDAYRHVLSAGRLPAWYLNSFLVAALTAALTVVVCSMAGFAVARVRFRGRRAATGLILAGLMIPPQVLIMPQFQEFAGLHLLNTYWALVLPALPTPVAVFVFASFFSGLPGELVESARLDGAGWFRIYSRIMMPLCRPAVSAVVIFTFVWSWNSFLWPLLVMTSTDTMTIPVGLSVVQDAYGIHQAQVMASAVLGALPLFLVFLLFQRRIVAGIANTGIK</sequence>
<dbReference type="GO" id="GO:0005886">
    <property type="term" value="C:plasma membrane"/>
    <property type="evidence" value="ECO:0007669"/>
    <property type="project" value="UniProtKB-SubCell"/>
</dbReference>
<dbReference type="PANTHER" id="PTHR43744">
    <property type="entry name" value="ABC TRANSPORTER PERMEASE PROTEIN MG189-RELATED-RELATED"/>
    <property type="match status" value="1"/>
</dbReference>
<dbReference type="SUPFAM" id="SSF161098">
    <property type="entry name" value="MetI-like"/>
    <property type="match status" value="1"/>
</dbReference>
<organism evidence="9 10">
    <name type="scientific">Actinocatenispora rupis</name>
    <dbReference type="NCBI Taxonomy" id="519421"/>
    <lineage>
        <taxon>Bacteria</taxon>
        <taxon>Bacillati</taxon>
        <taxon>Actinomycetota</taxon>
        <taxon>Actinomycetes</taxon>
        <taxon>Micromonosporales</taxon>
        <taxon>Micromonosporaceae</taxon>
        <taxon>Actinocatenispora</taxon>
    </lineage>
</organism>
<comment type="caution">
    <text evidence="9">The sequence shown here is derived from an EMBL/GenBank/DDBJ whole genome shotgun (WGS) entry which is preliminary data.</text>
</comment>
<dbReference type="InterPro" id="IPR035906">
    <property type="entry name" value="MetI-like_sf"/>
</dbReference>
<evidence type="ECO:0000256" key="2">
    <source>
        <dbReference type="ARBA" id="ARBA00022448"/>
    </source>
</evidence>
<evidence type="ECO:0000256" key="1">
    <source>
        <dbReference type="ARBA" id="ARBA00004651"/>
    </source>
</evidence>
<dbReference type="AlphaFoldDB" id="A0A8J3JDD1"/>
<dbReference type="PROSITE" id="PS50928">
    <property type="entry name" value="ABC_TM1"/>
    <property type="match status" value="1"/>
</dbReference>
<dbReference type="PANTHER" id="PTHR43744:SF12">
    <property type="entry name" value="ABC TRANSPORTER PERMEASE PROTEIN MG189-RELATED"/>
    <property type="match status" value="1"/>
</dbReference>
<dbReference type="GO" id="GO:0055085">
    <property type="term" value="P:transmembrane transport"/>
    <property type="evidence" value="ECO:0007669"/>
    <property type="project" value="InterPro"/>
</dbReference>
<dbReference type="Proteomes" id="UP000612808">
    <property type="component" value="Unassembled WGS sequence"/>
</dbReference>
<evidence type="ECO:0000256" key="3">
    <source>
        <dbReference type="ARBA" id="ARBA00022475"/>
    </source>
</evidence>
<feature type="transmembrane region" description="Helical" evidence="7">
    <location>
        <begin position="128"/>
        <end position="146"/>
    </location>
</feature>
<evidence type="ECO:0000256" key="6">
    <source>
        <dbReference type="ARBA" id="ARBA00023136"/>
    </source>
</evidence>
<keyword evidence="3" id="KW-1003">Cell membrane</keyword>
<dbReference type="EMBL" id="BOMB01000031">
    <property type="protein sequence ID" value="GID14397.1"/>
    <property type="molecule type" value="Genomic_DNA"/>
</dbReference>
<feature type="domain" description="ABC transmembrane type-1" evidence="8">
    <location>
        <begin position="90"/>
        <end position="279"/>
    </location>
</feature>
<keyword evidence="10" id="KW-1185">Reference proteome</keyword>
<feature type="transmembrane region" description="Helical" evidence="7">
    <location>
        <begin position="158"/>
        <end position="179"/>
    </location>
</feature>
<evidence type="ECO:0000259" key="8">
    <source>
        <dbReference type="PROSITE" id="PS50928"/>
    </source>
</evidence>
<dbReference type="InterPro" id="IPR000515">
    <property type="entry name" value="MetI-like"/>
</dbReference>
<evidence type="ECO:0000256" key="7">
    <source>
        <dbReference type="RuleBase" id="RU363032"/>
    </source>
</evidence>
<reference evidence="9" key="1">
    <citation type="submission" date="2021-01" db="EMBL/GenBank/DDBJ databases">
        <title>Whole genome shotgun sequence of Actinocatenispora rupis NBRC 107355.</title>
        <authorList>
            <person name="Komaki H."/>
            <person name="Tamura T."/>
        </authorList>
    </citation>
    <scope>NUCLEOTIDE SEQUENCE</scope>
    <source>
        <strain evidence="9">NBRC 107355</strain>
    </source>
</reference>
<feature type="transmembrane region" description="Helical" evidence="7">
    <location>
        <begin position="261"/>
        <end position="279"/>
    </location>
</feature>
<evidence type="ECO:0000256" key="5">
    <source>
        <dbReference type="ARBA" id="ARBA00022989"/>
    </source>
</evidence>
<proteinExistence type="inferred from homology"/>
<dbReference type="CDD" id="cd06261">
    <property type="entry name" value="TM_PBP2"/>
    <property type="match status" value="1"/>
</dbReference>
<keyword evidence="6 7" id="KW-0472">Membrane</keyword>
<name>A0A8J3JDD1_9ACTN</name>